<evidence type="ECO:0000313" key="1">
    <source>
        <dbReference type="EMBL" id="RHY31404.1"/>
    </source>
</evidence>
<name>A0A3R6VNV0_9STRA</name>
<proteinExistence type="predicted"/>
<dbReference type="VEuPathDB" id="FungiDB:H310_13945"/>
<gene>
    <name evidence="1" type="ORF">DYB32_003548</name>
</gene>
<dbReference type="AlphaFoldDB" id="A0A3R6VNV0"/>
<dbReference type="InterPro" id="IPR036770">
    <property type="entry name" value="Ankyrin_rpt-contain_sf"/>
</dbReference>
<keyword evidence="2" id="KW-1185">Reference proteome</keyword>
<dbReference type="SUPFAM" id="SSF48403">
    <property type="entry name" value="Ankyrin repeat"/>
    <property type="match status" value="1"/>
</dbReference>
<sequence>MCFVGARTGLVFALSSAQLQSPPHPLGIPRASAPSTVAPADVVVDFAIAAPLTTSLDGSTWILHDVLTKYALCLSGSSDVPRLAAAFSTASDMRRNTALHVGLACGHVGFCTALVRDHGVDLFAINVAGDSALDLARRSPDPNLRAVLAPMDVTTLTKATPPPAAWMEKRDARGQSPLVHAALAGHWTGVQWMLQHGADPAPIQALKLPRNVQRAVAASQHAHLVVHHRYVVHTNRVVEIDPSPGDQTCVALDLHTGHSVRLVPFQSKQAQDAYCLQVDSIQRRSPWVCGVLDAFEDDDAFVVVLEGAGHHGDVLDCFQPPEPPLHIAKMLVSAMAALHSGGFVHVCCVSARSAAGDLWTVVYDDGDSEDVTKAELAAILVKKSVKGHVAASDPLAHGQSVWLMHDHQLVGIPRCVRAIKNGTHDRLQVARARVCATPPPDLVPSPRGEHNVVCLRITKRFTGLPPRTRCGRPA</sequence>
<organism evidence="1 2">
    <name type="scientific">Aphanomyces invadans</name>
    <dbReference type="NCBI Taxonomy" id="157072"/>
    <lineage>
        <taxon>Eukaryota</taxon>
        <taxon>Sar</taxon>
        <taxon>Stramenopiles</taxon>
        <taxon>Oomycota</taxon>
        <taxon>Saprolegniomycetes</taxon>
        <taxon>Saprolegniales</taxon>
        <taxon>Verrucalvaceae</taxon>
        <taxon>Aphanomyces</taxon>
    </lineage>
</organism>
<protein>
    <submittedName>
        <fullName evidence="1">Uncharacterized protein</fullName>
    </submittedName>
</protein>
<evidence type="ECO:0000313" key="2">
    <source>
        <dbReference type="Proteomes" id="UP000285060"/>
    </source>
</evidence>
<dbReference type="InterPro" id="IPR002110">
    <property type="entry name" value="Ankyrin_rpt"/>
</dbReference>
<comment type="caution">
    <text evidence="1">The sequence shown here is derived from an EMBL/GenBank/DDBJ whole genome shotgun (WGS) entry which is preliminary data.</text>
</comment>
<dbReference type="Gene3D" id="1.25.40.20">
    <property type="entry name" value="Ankyrin repeat-containing domain"/>
    <property type="match status" value="2"/>
</dbReference>
<reference evidence="1 2" key="1">
    <citation type="submission" date="2018-08" db="EMBL/GenBank/DDBJ databases">
        <title>Aphanomyces genome sequencing and annotation.</title>
        <authorList>
            <person name="Minardi D."/>
            <person name="Oidtmann B."/>
            <person name="Van Der Giezen M."/>
            <person name="Studholme D.J."/>
        </authorList>
    </citation>
    <scope>NUCLEOTIDE SEQUENCE [LARGE SCALE GENOMIC DNA]</scope>
    <source>
        <strain evidence="1 2">NJM0002</strain>
    </source>
</reference>
<accession>A0A3R6VNV0</accession>
<dbReference type="Proteomes" id="UP000285060">
    <property type="component" value="Unassembled WGS sequence"/>
</dbReference>
<dbReference type="Pfam" id="PF13606">
    <property type="entry name" value="Ank_3"/>
    <property type="match status" value="1"/>
</dbReference>
<dbReference type="EMBL" id="QUSY01000218">
    <property type="protein sequence ID" value="RHY31404.1"/>
    <property type="molecule type" value="Genomic_DNA"/>
</dbReference>